<sequence>MIEDAEDEGPTADDRILLTGDKVPCWRGDVPLMGDDIVKFRMMKSWFLDDEVHSVESVRLGIGGEGGAVPEGQQLAVPNYGDTPERYDWRSYLLLCLRVTFGALWRLVLALESWAGQTDAQRAALWHAITDMQGESRELQLQLVEERCARLELAEIVDSMMRRQEPKGDA</sequence>
<dbReference type="Proteomes" id="UP001151760">
    <property type="component" value="Unassembled WGS sequence"/>
</dbReference>
<gene>
    <name evidence="1" type="ORF">Tco_1124550</name>
</gene>
<keyword evidence="2" id="KW-1185">Reference proteome</keyword>
<proteinExistence type="predicted"/>
<evidence type="ECO:0000313" key="2">
    <source>
        <dbReference type="Proteomes" id="UP001151760"/>
    </source>
</evidence>
<reference evidence="1" key="1">
    <citation type="journal article" date="2022" name="Int. J. Mol. Sci.">
        <title>Draft Genome of Tanacetum Coccineum: Genomic Comparison of Closely Related Tanacetum-Family Plants.</title>
        <authorList>
            <person name="Yamashiro T."/>
            <person name="Shiraishi A."/>
            <person name="Nakayama K."/>
            <person name="Satake H."/>
        </authorList>
    </citation>
    <scope>NUCLEOTIDE SEQUENCE</scope>
</reference>
<comment type="caution">
    <text evidence="1">The sequence shown here is derived from an EMBL/GenBank/DDBJ whole genome shotgun (WGS) entry which is preliminary data.</text>
</comment>
<organism evidence="1 2">
    <name type="scientific">Tanacetum coccineum</name>
    <dbReference type="NCBI Taxonomy" id="301880"/>
    <lineage>
        <taxon>Eukaryota</taxon>
        <taxon>Viridiplantae</taxon>
        <taxon>Streptophyta</taxon>
        <taxon>Embryophyta</taxon>
        <taxon>Tracheophyta</taxon>
        <taxon>Spermatophyta</taxon>
        <taxon>Magnoliopsida</taxon>
        <taxon>eudicotyledons</taxon>
        <taxon>Gunneridae</taxon>
        <taxon>Pentapetalae</taxon>
        <taxon>asterids</taxon>
        <taxon>campanulids</taxon>
        <taxon>Asterales</taxon>
        <taxon>Asteraceae</taxon>
        <taxon>Asteroideae</taxon>
        <taxon>Anthemideae</taxon>
        <taxon>Anthemidinae</taxon>
        <taxon>Tanacetum</taxon>
    </lineage>
</organism>
<name>A0ABQ5J851_9ASTR</name>
<dbReference type="EMBL" id="BQNB010021602">
    <property type="protein sequence ID" value="GJU08120.1"/>
    <property type="molecule type" value="Genomic_DNA"/>
</dbReference>
<accession>A0ABQ5J851</accession>
<protein>
    <submittedName>
        <fullName evidence="1">Uncharacterized protein</fullName>
    </submittedName>
</protein>
<evidence type="ECO:0000313" key="1">
    <source>
        <dbReference type="EMBL" id="GJU08120.1"/>
    </source>
</evidence>
<reference evidence="1" key="2">
    <citation type="submission" date="2022-01" db="EMBL/GenBank/DDBJ databases">
        <authorList>
            <person name="Yamashiro T."/>
            <person name="Shiraishi A."/>
            <person name="Satake H."/>
            <person name="Nakayama K."/>
        </authorList>
    </citation>
    <scope>NUCLEOTIDE SEQUENCE</scope>
</reference>